<reference evidence="1" key="1">
    <citation type="submission" date="2021-06" db="EMBL/GenBank/DDBJ databases">
        <authorList>
            <person name="Kallberg Y."/>
            <person name="Tangrot J."/>
            <person name="Rosling A."/>
        </authorList>
    </citation>
    <scope>NUCLEOTIDE SEQUENCE</scope>
    <source>
        <strain evidence="1">MA461A</strain>
    </source>
</reference>
<evidence type="ECO:0000313" key="1">
    <source>
        <dbReference type="EMBL" id="CAG8729305.1"/>
    </source>
</evidence>
<name>A0ACA9PXE7_9GLOM</name>
<sequence>MLIGQRRHLEEMLKRHQGLFARELCELGRTTVVQHEIYIEKRLSIKQQSYPTSKIEHEFIGQEIQRMEKAGLIRLSNSSWVSLVIL</sequence>
<accession>A0ACA9PXE7</accession>
<organism evidence="1 2">
    <name type="scientific">Racocetra persica</name>
    <dbReference type="NCBI Taxonomy" id="160502"/>
    <lineage>
        <taxon>Eukaryota</taxon>
        <taxon>Fungi</taxon>
        <taxon>Fungi incertae sedis</taxon>
        <taxon>Mucoromycota</taxon>
        <taxon>Glomeromycotina</taxon>
        <taxon>Glomeromycetes</taxon>
        <taxon>Diversisporales</taxon>
        <taxon>Gigasporaceae</taxon>
        <taxon>Racocetra</taxon>
    </lineage>
</organism>
<gene>
    <name evidence="1" type="ORF">RPERSI_LOCUS11994</name>
</gene>
<keyword evidence="2" id="KW-1185">Reference proteome</keyword>
<feature type="non-terminal residue" evidence="1">
    <location>
        <position position="86"/>
    </location>
</feature>
<proteinExistence type="predicted"/>
<dbReference type="EMBL" id="CAJVQC010025246">
    <property type="protein sequence ID" value="CAG8729305.1"/>
    <property type="molecule type" value="Genomic_DNA"/>
</dbReference>
<dbReference type="Proteomes" id="UP000789920">
    <property type="component" value="Unassembled WGS sequence"/>
</dbReference>
<protein>
    <submittedName>
        <fullName evidence="1">23770_t:CDS:1</fullName>
    </submittedName>
</protein>
<comment type="caution">
    <text evidence="1">The sequence shown here is derived from an EMBL/GenBank/DDBJ whole genome shotgun (WGS) entry which is preliminary data.</text>
</comment>
<evidence type="ECO:0000313" key="2">
    <source>
        <dbReference type="Proteomes" id="UP000789920"/>
    </source>
</evidence>